<evidence type="ECO:0000313" key="2">
    <source>
        <dbReference type="Proteomes" id="UP000789860"/>
    </source>
</evidence>
<proteinExistence type="predicted"/>
<name>A0ACA9NC55_9GLOM</name>
<sequence>MRIHKLTESFALHRSGHLFQQYIVDVYAYIEQSYLNYLRYNQKQIHAELYSRLQDVISVNDELPKKKLYISY</sequence>
<evidence type="ECO:0000313" key="1">
    <source>
        <dbReference type="EMBL" id="CAG8646426.1"/>
    </source>
</evidence>
<protein>
    <submittedName>
        <fullName evidence="1">11864_t:CDS:1</fullName>
    </submittedName>
</protein>
<keyword evidence="2" id="KW-1185">Reference proteome</keyword>
<gene>
    <name evidence="1" type="ORF">SCALOS_LOCUS8507</name>
</gene>
<reference evidence="1" key="1">
    <citation type="submission" date="2021-06" db="EMBL/GenBank/DDBJ databases">
        <authorList>
            <person name="Kallberg Y."/>
            <person name="Tangrot J."/>
            <person name="Rosling A."/>
        </authorList>
    </citation>
    <scope>NUCLEOTIDE SEQUENCE</scope>
    <source>
        <strain evidence="1">AU212A</strain>
    </source>
</reference>
<dbReference type="Proteomes" id="UP000789860">
    <property type="component" value="Unassembled WGS sequence"/>
</dbReference>
<accession>A0ACA9NC55</accession>
<dbReference type="EMBL" id="CAJVPM010022730">
    <property type="protein sequence ID" value="CAG8646426.1"/>
    <property type="molecule type" value="Genomic_DNA"/>
</dbReference>
<comment type="caution">
    <text evidence="1">The sequence shown here is derived from an EMBL/GenBank/DDBJ whole genome shotgun (WGS) entry which is preliminary data.</text>
</comment>
<organism evidence="1 2">
    <name type="scientific">Scutellospora calospora</name>
    <dbReference type="NCBI Taxonomy" id="85575"/>
    <lineage>
        <taxon>Eukaryota</taxon>
        <taxon>Fungi</taxon>
        <taxon>Fungi incertae sedis</taxon>
        <taxon>Mucoromycota</taxon>
        <taxon>Glomeromycotina</taxon>
        <taxon>Glomeromycetes</taxon>
        <taxon>Diversisporales</taxon>
        <taxon>Gigasporaceae</taxon>
        <taxon>Scutellospora</taxon>
    </lineage>
</organism>